<keyword evidence="6" id="KW-1133">Transmembrane helix</keyword>
<dbReference type="Gene3D" id="2.130.10.10">
    <property type="entry name" value="YVTN repeat-like/Quinoprotein amine dehydrogenase"/>
    <property type="match status" value="3"/>
</dbReference>
<evidence type="ECO:0000313" key="9">
    <source>
        <dbReference type="Proteomes" id="UP001552521"/>
    </source>
</evidence>
<dbReference type="InterPro" id="IPR011045">
    <property type="entry name" value="N2O_reductase_N"/>
</dbReference>
<organism evidence="8 9">
    <name type="scientific">Streptomyces kurssanovii</name>
    <dbReference type="NCBI Taxonomy" id="67312"/>
    <lineage>
        <taxon>Bacteria</taxon>
        <taxon>Bacillati</taxon>
        <taxon>Actinomycetota</taxon>
        <taxon>Actinomycetes</taxon>
        <taxon>Kitasatosporales</taxon>
        <taxon>Streptomycetaceae</taxon>
        <taxon>Streptomyces</taxon>
    </lineage>
</organism>
<dbReference type="InterPro" id="IPR000719">
    <property type="entry name" value="Prot_kinase_dom"/>
</dbReference>
<evidence type="ECO:0000256" key="2">
    <source>
        <dbReference type="ARBA" id="ARBA00022741"/>
    </source>
</evidence>
<evidence type="ECO:0000256" key="4">
    <source>
        <dbReference type="ARBA" id="ARBA00022840"/>
    </source>
</evidence>
<dbReference type="InterPro" id="IPR049052">
    <property type="entry name" value="nSTAND1"/>
</dbReference>
<dbReference type="Pfam" id="PF20703">
    <property type="entry name" value="nSTAND1"/>
    <property type="match status" value="1"/>
</dbReference>
<dbReference type="RefSeq" id="WP_364589573.1">
    <property type="nucleotide sequence ID" value="NZ_JBFAQK010000006.1"/>
</dbReference>
<evidence type="ECO:0000256" key="3">
    <source>
        <dbReference type="ARBA" id="ARBA00022777"/>
    </source>
</evidence>
<dbReference type="SUPFAM" id="SSF82171">
    <property type="entry name" value="DPP6 N-terminal domain-like"/>
    <property type="match status" value="1"/>
</dbReference>
<feature type="region of interest" description="Disordered" evidence="5">
    <location>
        <begin position="851"/>
        <end position="883"/>
    </location>
</feature>
<dbReference type="Gene3D" id="3.30.200.20">
    <property type="entry name" value="Phosphorylase Kinase, domain 1"/>
    <property type="match status" value="1"/>
</dbReference>
<keyword evidence="6" id="KW-0472">Membrane</keyword>
<evidence type="ECO:0000256" key="1">
    <source>
        <dbReference type="ARBA" id="ARBA00022679"/>
    </source>
</evidence>
<dbReference type="EMBL" id="JBFAQK010000006">
    <property type="protein sequence ID" value="MEV4680590.1"/>
    <property type="molecule type" value="Genomic_DNA"/>
</dbReference>
<reference evidence="8 9" key="1">
    <citation type="submission" date="2024-06" db="EMBL/GenBank/DDBJ databases">
        <title>The Natural Products Discovery Center: Release of the First 8490 Sequenced Strains for Exploring Actinobacteria Biosynthetic Diversity.</title>
        <authorList>
            <person name="Kalkreuter E."/>
            <person name="Kautsar S.A."/>
            <person name="Yang D."/>
            <person name="Bader C.D."/>
            <person name="Teijaro C.N."/>
            <person name="Fluegel L."/>
            <person name="Davis C.M."/>
            <person name="Simpson J.R."/>
            <person name="Lauterbach L."/>
            <person name="Steele A.D."/>
            <person name="Gui C."/>
            <person name="Meng S."/>
            <person name="Li G."/>
            <person name="Viehrig K."/>
            <person name="Ye F."/>
            <person name="Su P."/>
            <person name="Kiefer A.F."/>
            <person name="Nichols A."/>
            <person name="Cepeda A.J."/>
            <person name="Yan W."/>
            <person name="Fan B."/>
            <person name="Jiang Y."/>
            <person name="Adhikari A."/>
            <person name="Zheng C.-J."/>
            <person name="Schuster L."/>
            <person name="Cowan T.M."/>
            <person name="Smanski M.J."/>
            <person name="Chevrette M.G."/>
            <person name="De Carvalho L.P.S."/>
            <person name="Shen B."/>
        </authorList>
    </citation>
    <scope>NUCLEOTIDE SEQUENCE [LARGE SCALE GENOMIC DNA]</scope>
    <source>
        <strain evidence="8 9">NPDC049344</strain>
    </source>
</reference>
<dbReference type="InterPro" id="IPR015943">
    <property type="entry name" value="WD40/YVTN_repeat-like_dom_sf"/>
</dbReference>
<proteinExistence type="predicted"/>
<protein>
    <submittedName>
        <fullName evidence="8">Serine/threonine-protein kinase</fullName>
    </submittedName>
</protein>
<dbReference type="Pfam" id="PF00069">
    <property type="entry name" value="Pkinase"/>
    <property type="match status" value="1"/>
</dbReference>
<dbReference type="Proteomes" id="UP001552521">
    <property type="component" value="Unassembled WGS sequence"/>
</dbReference>
<dbReference type="CDD" id="cd14014">
    <property type="entry name" value="STKc_PknB_like"/>
    <property type="match status" value="1"/>
</dbReference>
<comment type="caution">
    <text evidence="8">The sequence shown here is derived from an EMBL/GenBank/DDBJ whole genome shotgun (WGS) entry which is preliminary data.</text>
</comment>
<name>A0ABV3HPV2_9ACTN</name>
<dbReference type="PANTHER" id="PTHR43289:SF34">
    <property type="entry name" value="SERINE_THREONINE-PROTEIN KINASE YBDM-RELATED"/>
    <property type="match status" value="1"/>
</dbReference>
<dbReference type="Gene3D" id="1.10.510.10">
    <property type="entry name" value="Transferase(Phosphotransferase) domain 1"/>
    <property type="match status" value="1"/>
</dbReference>
<dbReference type="PANTHER" id="PTHR43289">
    <property type="entry name" value="MITOGEN-ACTIVATED PROTEIN KINASE KINASE KINASE 20-RELATED"/>
    <property type="match status" value="1"/>
</dbReference>
<dbReference type="SUPFAM" id="SSF56112">
    <property type="entry name" value="Protein kinase-like (PK-like)"/>
    <property type="match status" value="1"/>
</dbReference>
<accession>A0ABV3HPV2</accession>
<evidence type="ECO:0000313" key="8">
    <source>
        <dbReference type="EMBL" id="MEV4680590.1"/>
    </source>
</evidence>
<keyword evidence="1" id="KW-0808">Transferase</keyword>
<evidence type="ECO:0000259" key="7">
    <source>
        <dbReference type="PROSITE" id="PS50011"/>
    </source>
</evidence>
<evidence type="ECO:0000256" key="5">
    <source>
        <dbReference type="SAM" id="MobiDB-lite"/>
    </source>
</evidence>
<keyword evidence="2" id="KW-0547">Nucleotide-binding</keyword>
<keyword evidence="3 8" id="KW-0418">Kinase</keyword>
<dbReference type="PROSITE" id="PS00108">
    <property type="entry name" value="PROTEIN_KINASE_ST"/>
    <property type="match status" value="1"/>
</dbReference>
<feature type="domain" description="Protein kinase" evidence="7">
    <location>
        <begin position="16"/>
        <end position="262"/>
    </location>
</feature>
<gene>
    <name evidence="8" type="ORF">AB0K36_07405</name>
</gene>
<sequence length="1217" mass="130449">MATKLLPEDREKLGEYWLAARLGSGGQGVVYEAYGPQGDRVALKTLHREAQPAARSRFVKEAEAARRVAPFCTAKVLDASIDGDTPYIVTEYVEGRTLDETIRQDGALPEDSLVRLAIGVATALAAIHHSGVLHRDLKPGNVLLSGEGPRVIDFGIARAPGMSLTSTGAVMGTYGYMAPEVLSGSRATQAADIFAWGALIIFAASGVEPFRGANIGEVAHRTAFVEPDLSLLPARIRPLVAAAVAKDPQRRPSSLELLTGLIGDLPGSADPRRMLMETGARRAEPVAKTPAVVEPPLGERAEAAFAALPDAGRSAAEELMLRLVVPGDAVDGSLDSVRVARPEECTAGIEALVRAIDALTDAGILLRTDEEALRPVSAAVLPAWPRLKQWVAAHRAALAVRLDVAEAAQVWDRHGRRPEDLPHGTALQTALAWQVTASATIGPNPLERLFLREAEQRAARNARRRRVLLGVVASLSVIALLVGIVAWQQYGDAARQRDETAARNLVENAEALRSTAPSTAQLLSVAAWQIAPVAEARAALLTAATRWEGPSVDARVPAGGIRFLQPDGKRVLTMNERTLRLWEFASDRLGLVAKPLIDIRDDDGTWRSTGYPTASDNGRYVLLSYQDGTYEVRTADGETTGKRFRGADGFTAEGVTDTGDVLFRSDDPEVRRLVSASGETGATWPHALDRPTYLSPGGDQLITCTDSQKLRFLTIESGKVGNTSPDEYNGDEVWAPERKCEDVRHATFSPDGSSALVTMGDTIELWNIRTGERHWWVPADVKRTRFSSDGRHVVGIADDGVDIWAVEHPTESMVTVPVQGSVDGAVLDGSAKMLRVLLRDSDQVRQFDMRDVVDNPGDNGGGPRATEFSRSASLAPDGSTLGVSMPNGHSLQLVDMATGRKTGAPFPQGQGVLSAVGSFPASALSDKGALLALSEVAEDGRASIVLWDTGRRKKLHRVPVPGPASTSVMPRVTLSPDGRYLYAWLNGEFPLDPDSGYLWETKNPAKPLRTFPRAGAGTFNSHGALFTAAGDVFDPRSGKVRKNVFEGADVKEIASSPDGEKIATLLNSGWVELWDGTARSRLARMNSSLTDGGSSQGQEFSHFAFSGDGTLLATVVGGGTDDSDSEFGGTEVQLWDTESRLPLGEPLVLTGRGIDLIDFDGSTLRTVSAFDTYSLDLSPGKLTETACSRAGRDITREEWETYVPGLPYRKVCSGTHR</sequence>
<dbReference type="PROSITE" id="PS50011">
    <property type="entry name" value="PROTEIN_KINASE_DOM"/>
    <property type="match status" value="1"/>
</dbReference>
<feature type="transmembrane region" description="Helical" evidence="6">
    <location>
        <begin position="467"/>
        <end position="487"/>
    </location>
</feature>
<evidence type="ECO:0000256" key="6">
    <source>
        <dbReference type="SAM" id="Phobius"/>
    </source>
</evidence>
<dbReference type="SMART" id="SM00220">
    <property type="entry name" value="S_TKc"/>
    <property type="match status" value="1"/>
</dbReference>
<keyword evidence="4" id="KW-0067">ATP-binding</keyword>
<dbReference type="InterPro" id="IPR011044">
    <property type="entry name" value="Quino_amine_DH_bsu"/>
</dbReference>
<dbReference type="GO" id="GO:0016301">
    <property type="term" value="F:kinase activity"/>
    <property type="evidence" value="ECO:0007669"/>
    <property type="project" value="UniProtKB-KW"/>
</dbReference>
<dbReference type="SUPFAM" id="SSF50969">
    <property type="entry name" value="YVTN repeat-like/Quinoprotein amine dehydrogenase"/>
    <property type="match status" value="1"/>
</dbReference>
<keyword evidence="9" id="KW-1185">Reference proteome</keyword>
<dbReference type="InterPro" id="IPR011009">
    <property type="entry name" value="Kinase-like_dom_sf"/>
</dbReference>
<dbReference type="InterPro" id="IPR008271">
    <property type="entry name" value="Ser/Thr_kinase_AS"/>
</dbReference>
<dbReference type="SUPFAM" id="SSF50974">
    <property type="entry name" value="Nitrous oxide reductase, N-terminal domain"/>
    <property type="match status" value="1"/>
</dbReference>
<keyword evidence="6" id="KW-0812">Transmembrane</keyword>